<sequence>MHSVILITGKVKFRINLDPTIWIVDDRHFPLSERLPGVEGLAMELGPFLNNAEPDLSATHMICHRSQGENVVLTMEEARSAYLCFAKNNQPIREGGPALLYLADGSNKDEPIDYLTELEVIVQS</sequence>
<proteinExistence type="predicted"/>
<evidence type="ECO:0000313" key="2">
    <source>
        <dbReference type="Proteomes" id="UP000199545"/>
    </source>
</evidence>
<accession>A0A1I3MNT7</accession>
<name>A0A1I3MNT7_9BACL</name>
<protein>
    <submittedName>
        <fullName evidence="1">Uncharacterized protein</fullName>
    </submittedName>
</protein>
<organism evidence="1 2">
    <name type="scientific">Thermoflavimicrobium dichotomicum</name>
    <dbReference type="NCBI Taxonomy" id="46223"/>
    <lineage>
        <taxon>Bacteria</taxon>
        <taxon>Bacillati</taxon>
        <taxon>Bacillota</taxon>
        <taxon>Bacilli</taxon>
        <taxon>Bacillales</taxon>
        <taxon>Thermoactinomycetaceae</taxon>
        <taxon>Thermoflavimicrobium</taxon>
    </lineage>
</organism>
<dbReference type="OrthoDB" id="2404998at2"/>
<gene>
    <name evidence="1" type="ORF">SAMN05421852_103132</name>
</gene>
<reference evidence="1 2" key="1">
    <citation type="submission" date="2016-10" db="EMBL/GenBank/DDBJ databases">
        <authorList>
            <person name="de Groot N.N."/>
        </authorList>
    </citation>
    <scope>NUCLEOTIDE SEQUENCE [LARGE SCALE GENOMIC DNA]</scope>
    <source>
        <strain evidence="1 2">DSM 44778</strain>
    </source>
</reference>
<dbReference type="EMBL" id="FORR01000003">
    <property type="protein sequence ID" value="SFI98326.1"/>
    <property type="molecule type" value="Genomic_DNA"/>
</dbReference>
<dbReference type="RefSeq" id="WP_093228480.1">
    <property type="nucleotide sequence ID" value="NZ_FORR01000003.1"/>
</dbReference>
<evidence type="ECO:0000313" key="1">
    <source>
        <dbReference type="EMBL" id="SFI98326.1"/>
    </source>
</evidence>
<dbReference type="Proteomes" id="UP000199545">
    <property type="component" value="Unassembled WGS sequence"/>
</dbReference>
<dbReference type="STRING" id="46223.SAMN05421852_103132"/>
<dbReference type="AlphaFoldDB" id="A0A1I3MNT7"/>
<keyword evidence="2" id="KW-1185">Reference proteome</keyword>